<dbReference type="PROSITE" id="PS50943">
    <property type="entry name" value="HTH_CROC1"/>
    <property type="match status" value="1"/>
</dbReference>
<reference evidence="9 10" key="1">
    <citation type="journal article" date="2017" name="Front. Microbiol.">
        <title>New Insights into the Diversity of the Genus Faecalibacterium.</title>
        <authorList>
            <person name="Benevides L."/>
            <person name="Burman S."/>
            <person name="Martin R."/>
            <person name="Robert V."/>
            <person name="Thomas M."/>
            <person name="Miquel S."/>
            <person name="Chain F."/>
            <person name="Sokol H."/>
            <person name="Bermudez-Humaran L.G."/>
            <person name="Morrison M."/>
            <person name="Langella P."/>
            <person name="Azevedo V.A."/>
            <person name="Chatel J.M."/>
            <person name="Soares S."/>
        </authorList>
    </citation>
    <scope>NUCLEOTIDE SEQUENCE [LARGE SCALE GENOMIC DNA]</scope>
    <source>
        <strain evidence="10">CNCM I-4540</strain>
    </source>
</reference>
<sequence length="241" mass="27315">MILWGGVGMFLSLLQFFATKFLVLALHLESGSFPRPLSAREENETFAALRAGDPAAREKLIRHNLRLVAHIVKKYYALPGDQDDLISIGTIGLMKAVDTFDSDRRARFSTYASRCIENEIRMQFRRNRKTGGTVSLQEALESDGDSALTLADVLQDSFCMEDTCETQDDIRRMRQLLDGLPARERQIILLRYGLSGQPPLTQLETAKLLDISRSYVSRLETHALELLRQRWDVPGTKTAQR</sequence>
<accession>A0A2A6Z8Q3</accession>
<evidence type="ECO:0000256" key="3">
    <source>
        <dbReference type="ARBA" id="ARBA00023015"/>
    </source>
</evidence>
<proteinExistence type="inferred from homology"/>
<dbReference type="PIRSF" id="PIRSF000770">
    <property type="entry name" value="RNA_pol_sigma-SigE/K"/>
    <property type="match status" value="1"/>
</dbReference>
<dbReference type="PROSITE" id="PS00715">
    <property type="entry name" value="SIGMA70_1"/>
    <property type="match status" value="1"/>
</dbReference>
<dbReference type="InterPro" id="IPR036388">
    <property type="entry name" value="WH-like_DNA-bd_sf"/>
</dbReference>
<dbReference type="InterPro" id="IPR007630">
    <property type="entry name" value="RNA_pol_sigma70_r4"/>
</dbReference>
<dbReference type="Pfam" id="PF04542">
    <property type="entry name" value="Sigma70_r2"/>
    <property type="match status" value="1"/>
</dbReference>
<evidence type="ECO:0000256" key="2">
    <source>
        <dbReference type="ARBA" id="ARBA00022969"/>
    </source>
</evidence>
<dbReference type="InterPro" id="IPR050813">
    <property type="entry name" value="Sigma-70_Factor"/>
</dbReference>
<comment type="similarity">
    <text evidence="1 7">Belongs to the sigma-70 factor family.</text>
</comment>
<dbReference type="PROSITE" id="PS00716">
    <property type="entry name" value="SIGMA70_2"/>
    <property type="match status" value="1"/>
</dbReference>
<feature type="domain" description="HTH cro/C1-type" evidence="8">
    <location>
        <begin position="200"/>
        <end position="221"/>
    </location>
</feature>
<dbReference type="InterPro" id="IPR007627">
    <property type="entry name" value="RNA_pol_sigma70_r2"/>
</dbReference>
<dbReference type="NCBIfam" id="TIGR02937">
    <property type="entry name" value="sigma70-ECF"/>
    <property type="match status" value="1"/>
</dbReference>
<dbReference type="SUPFAM" id="SSF88659">
    <property type="entry name" value="Sigma3 and sigma4 domains of RNA polymerase sigma factors"/>
    <property type="match status" value="1"/>
</dbReference>
<dbReference type="PANTHER" id="PTHR30376:SF3">
    <property type="entry name" value="RNA POLYMERASE SIGMA FACTOR RPOH"/>
    <property type="match status" value="1"/>
</dbReference>
<keyword evidence="10" id="KW-1185">Reference proteome</keyword>
<keyword evidence="2" id="KW-0749">Sporulation</keyword>
<keyword evidence="3 7" id="KW-0805">Transcription regulation</keyword>
<dbReference type="Proteomes" id="UP000220752">
    <property type="component" value="Unassembled WGS sequence"/>
</dbReference>
<organism evidence="9 10">
    <name type="scientific">Faecalibacterium langellae</name>
    <dbReference type="NCBI Taxonomy" id="3435293"/>
    <lineage>
        <taxon>Bacteria</taxon>
        <taxon>Bacillati</taxon>
        <taxon>Bacillota</taxon>
        <taxon>Clostridia</taxon>
        <taxon>Eubacteriales</taxon>
        <taxon>Oscillospiraceae</taxon>
        <taxon>Faecalibacterium</taxon>
    </lineage>
</organism>
<dbReference type="InterPro" id="IPR001387">
    <property type="entry name" value="Cro/C1-type_HTH"/>
</dbReference>
<evidence type="ECO:0000256" key="4">
    <source>
        <dbReference type="ARBA" id="ARBA00023082"/>
    </source>
</evidence>
<evidence type="ECO:0000256" key="7">
    <source>
        <dbReference type="RuleBase" id="RU362124"/>
    </source>
</evidence>
<dbReference type="CDD" id="cd06171">
    <property type="entry name" value="Sigma70_r4"/>
    <property type="match status" value="1"/>
</dbReference>
<keyword evidence="6 7" id="KW-0804">Transcription</keyword>
<dbReference type="Gene3D" id="1.20.120.1810">
    <property type="match status" value="1"/>
</dbReference>
<dbReference type="GO" id="GO:0006352">
    <property type="term" value="P:DNA-templated transcription initiation"/>
    <property type="evidence" value="ECO:0007669"/>
    <property type="project" value="InterPro"/>
</dbReference>
<dbReference type="InterPro" id="IPR014284">
    <property type="entry name" value="RNA_pol_sigma-70_dom"/>
</dbReference>
<gene>
    <name evidence="9" type="ORF">CGS46_14740</name>
</gene>
<name>A0A2A6Z8Q3_9FIRM</name>
<evidence type="ECO:0000256" key="5">
    <source>
        <dbReference type="ARBA" id="ARBA00023125"/>
    </source>
</evidence>
<dbReference type="Gene3D" id="1.10.10.10">
    <property type="entry name" value="Winged helix-like DNA-binding domain superfamily/Winged helix DNA-binding domain"/>
    <property type="match status" value="1"/>
</dbReference>
<comment type="function">
    <text evidence="7">Sigma factors are initiation factors that promote the attachment of RNA polymerase to specific initiation sites and are then released.</text>
</comment>
<dbReference type="GO" id="GO:0003677">
    <property type="term" value="F:DNA binding"/>
    <property type="evidence" value="ECO:0007669"/>
    <property type="project" value="UniProtKB-KW"/>
</dbReference>
<dbReference type="PANTHER" id="PTHR30376">
    <property type="entry name" value="SIGMA FACTOR RPOH HEAT SHOCK RELATED"/>
    <property type="match status" value="1"/>
</dbReference>
<evidence type="ECO:0000256" key="6">
    <source>
        <dbReference type="ARBA" id="ARBA00023163"/>
    </source>
</evidence>
<dbReference type="GO" id="GO:0016987">
    <property type="term" value="F:sigma factor activity"/>
    <property type="evidence" value="ECO:0007669"/>
    <property type="project" value="UniProtKB-KW"/>
</dbReference>
<dbReference type="EMBL" id="NMTQ01000037">
    <property type="protein sequence ID" value="PDX57742.1"/>
    <property type="molecule type" value="Genomic_DNA"/>
</dbReference>
<evidence type="ECO:0000259" key="8">
    <source>
        <dbReference type="PROSITE" id="PS50943"/>
    </source>
</evidence>
<dbReference type="SUPFAM" id="SSF88946">
    <property type="entry name" value="Sigma2 domain of RNA polymerase sigma factors"/>
    <property type="match status" value="1"/>
</dbReference>
<keyword evidence="4 7" id="KW-0731">Sigma factor</keyword>
<keyword evidence="5 7" id="KW-0238">DNA-binding</keyword>
<evidence type="ECO:0000256" key="1">
    <source>
        <dbReference type="ARBA" id="ARBA00007788"/>
    </source>
</evidence>
<dbReference type="Pfam" id="PF04545">
    <property type="entry name" value="Sigma70_r4"/>
    <property type="match status" value="1"/>
</dbReference>
<dbReference type="AlphaFoldDB" id="A0A2A6Z8Q3"/>
<evidence type="ECO:0000313" key="9">
    <source>
        <dbReference type="EMBL" id="PDX57742.1"/>
    </source>
</evidence>
<protein>
    <recommendedName>
        <fullName evidence="7">RNA polymerase sigma factor</fullName>
    </recommendedName>
</protein>
<dbReference type="InterPro" id="IPR000943">
    <property type="entry name" value="RNA_pol_sigma70"/>
</dbReference>
<evidence type="ECO:0000313" key="10">
    <source>
        <dbReference type="Proteomes" id="UP000220752"/>
    </source>
</evidence>
<dbReference type="GO" id="GO:0030435">
    <property type="term" value="P:sporulation resulting in formation of a cellular spore"/>
    <property type="evidence" value="ECO:0007669"/>
    <property type="project" value="UniProtKB-KW"/>
</dbReference>
<dbReference type="InterPro" id="IPR013324">
    <property type="entry name" value="RNA_pol_sigma_r3/r4-like"/>
</dbReference>
<dbReference type="InterPro" id="IPR013325">
    <property type="entry name" value="RNA_pol_sigma_r2"/>
</dbReference>
<dbReference type="PRINTS" id="PR00046">
    <property type="entry name" value="SIGMA70FCT"/>
</dbReference>
<comment type="caution">
    <text evidence="9">The sequence shown here is derived from an EMBL/GenBank/DDBJ whole genome shotgun (WGS) entry which is preliminary data.</text>
</comment>